<organism evidence="2 3">
    <name type="scientific">Aldrovandia affinis</name>
    <dbReference type="NCBI Taxonomy" id="143900"/>
    <lineage>
        <taxon>Eukaryota</taxon>
        <taxon>Metazoa</taxon>
        <taxon>Chordata</taxon>
        <taxon>Craniata</taxon>
        <taxon>Vertebrata</taxon>
        <taxon>Euteleostomi</taxon>
        <taxon>Actinopterygii</taxon>
        <taxon>Neopterygii</taxon>
        <taxon>Teleostei</taxon>
        <taxon>Notacanthiformes</taxon>
        <taxon>Halosauridae</taxon>
        <taxon>Aldrovandia</taxon>
    </lineage>
</organism>
<keyword evidence="3" id="KW-1185">Reference proteome</keyword>
<sequence length="158" mass="16824">MMLAFQCPASDNGKPLCAGSSDSSQSSGERVETGAGVMGREPREGGTHGPRLRHRDDRRPRPLPARVLPGLPTCWKERNALSSRFVSKKRGEGNNERPLAKRQAGEGAGRARDRRALCSGAYTRRLSPAGGTRGIEGKVEGAGGTLVHPGALREEEGL</sequence>
<feature type="compositionally biased region" description="Basic and acidic residues" evidence="1">
    <location>
        <begin position="89"/>
        <end position="99"/>
    </location>
</feature>
<evidence type="ECO:0000256" key="1">
    <source>
        <dbReference type="SAM" id="MobiDB-lite"/>
    </source>
</evidence>
<dbReference type="Proteomes" id="UP001221898">
    <property type="component" value="Unassembled WGS sequence"/>
</dbReference>
<evidence type="ECO:0000313" key="2">
    <source>
        <dbReference type="EMBL" id="KAJ8372130.1"/>
    </source>
</evidence>
<feature type="region of interest" description="Disordered" evidence="1">
    <location>
        <begin position="86"/>
        <end position="158"/>
    </location>
</feature>
<proteinExistence type="predicted"/>
<evidence type="ECO:0000313" key="3">
    <source>
        <dbReference type="Proteomes" id="UP001221898"/>
    </source>
</evidence>
<feature type="region of interest" description="Disordered" evidence="1">
    <location>
        <begin position="1"/>
        <end position="70"/>
    </location>
</feature>
<reference evidence="2" key="1">
    <citation type="journal article" date="2023" name="Science">
        <title>Genome structures resolve the early diversification of teleost fishes.</title>
        <authorList>
            <person name="Parey E."/>
            <person name="Louis A."/>
            <person name="Montfort J."/>
            <person name="Bouchez O."/>
            <person name="Roques C."/>
            <person name="Iampietro C."/>
            <person name="Lluch J."/>
            <person name="Castinel A."/>
            <person name="Donnadieu C."/>
            <person name="Desvignes T."/>
            <person name="Floi Bucao C."/>
            <person name="Jouanno E."/>
            <person name="Wen M."/>
            <person name="Mejri S."/>
            <person name="Dirks R."/>
            <person name="Jansen H."/>
            <person name="Henkel C."/>
            <person name="Chen W.J."/>
            <person name="Zahm M."/>
            <person name="Cabau C."/>
            <person name="Klopp C."/>
            <person name="Thompson A.W."/>
            <person name="Robinson-Rechavi M."/>
            <person name="Braasch I."/>
            <person name="Lecointre G."/>
            <person name="Bobe J."/>
            <person name="Postlethwait J.H."/>
            <person name="Berthelot C."/>
            <person name="Roest Crollius H."/>
            <person name="Guiguen Y."/>
        </authorList>
    </citation>
    <scope>NUCLEOTIDE SEQUENCE</scope>
    <source>
        <strain evidence="2">NC1722</strain>
    </source>
</reference>
<dbReference type="AlphaFoldDB" id="A0AAD7R9B2"/>
<gene>
    <name evidence="2" type="ORF">AAFF_G00294450</name>
</gene>
<dbReference type="EMBL" id="JAINUG010000415">
    <property type="protein sequence ID" value="KAJ8372130.1"/>
    <property type="molecule type" value="Genomic_DNA"/>
</dbReference>
<accession>A0AAD7R9B2</accession>
<name>A0AAD7R9B2_9TELE</name>
<comment type="caution">
    <text evidence="2">The sequence shown here is derived from an EMBL/GenBank/DDBJ whole genome shotgun (WGS) entry which is preliminary data.</text>
</comment>
<protein>
    <submittedName>
        <fullName evidence="2">Uncharacterized protein</fullName>
    </submittedName>
</protein>